<gene>
    <name evidence="8" type="ORF">L9F63_004773</name>
</gene>
<evidence type="ECO:0000256" key="2">
    <source>
        <dbReference type="ARBA" id="ARBA00022692"/>
    </source>
</evidence>
<evidence type="ECO:0000313" key="9">
    <source>
        <dbReference type="Proteomes" id="UP001233999"/>
    </source>
</evidence>
<feature type="transmembrane region" description="Helical" evidence="6">
    <location>
        <begin position="171"/>
        <end position="190"/>
    </location>
</feature>
<feature type="transmembrane region" description="Helical" evidence="6">
    <location>
        <begin position="324"/>
        <end position="343"/>
    </location>
</feature>
<feature type="transmembrane region" description="Helical" evidence="6">
    <location>
        <begin position="43"/>
        <end position="71"/>
    </location>
</feature>
<protein>
    <recommendedName>
        <fullName evidence="7">Major facilitator superfamily (MFS) profile domain-containing protein</fullName>
    </recommendedName>
</protein>
<comment type="caution">
    <text evidence="8">The sequence shown here is derived from an EMBL/GenBank/DDBJ whole genome shotgun (WGS) entry which is preliminary data.</text>
</comment>
<evidence type="ECO:0000256" key="1">
    <source>
        <dbReference type="ARBA" id="ARBA00004141"/>
    </source>
</evidence>
<dbReference type="InterPro" id="IPR020846">
    <property type="entry name" value="MFS_dom"/>
</dbReference>
<keyword evidence="9" id="KW-1185">Reference proteome</keyword>
<keyword evidence="3 6" id="KW-1133">Transmembrane helix</keyword>
<dbReference type="Gene3D" id="1.20.1250.20">
    <property type="entry name" value="MFS general substrate transporter like domains"/>
    <property type="match status" value="1"/>
</dbReference>
<organism evidence="8 9">
    <name type="scientific">Diploptera punctata</name>
    <name type="common">Pacific beetle cockroach</name>
    <dbReference type="NCBI Taxonomy" id="6984"/>
    <lineage>
        <taxon>Eukaryota</taxon>
        <taxon>Metazoa</taxon>
        <taxon>Ecdysozoa</taxon>
        <taxon>Arthropoda</taxon>
        <taxon>Hexapoda</taxon>
        <taxon>Insecta</taxon>
        <taxon>Pterygota</taxon>
        <taxon>Neoptera</taxon>
        <taxon>Polyneoptera</taxon>
        <taxon>Dictyoptera</taxon>
        <taxon>Blattodea</taxon>
        <taxon>Blaberoidea</taxon>
        <taxon>Blaberidae</taxon>
        <taxon>Diplopterinae</taxon>
        <taxon>Diploptera</taxon>
    </lineage>
</organism>
<dbReference type="InterPro" id="IPR036259">
    <property type="entry name" value="MFS_trans_sf"/>
</dbReference>
<dbReference type="InterPro" id="IPR050549">
    <property type="entry name" value="MFS_Trehalose_Transporter"/>
</dbReference>
<feature type="compositionally biased region" description="Polar residues" evidence="5">
    <location>
        <begin position="20"/>
        <end position="32"/>
    </location>
</feature>
<dbReference type="InterPro" id="IPR005829">
    <property type="entry name" value="Sugar_transporter_CS"/>
</dbReference>
<reference evidence="8" key="1">
    <citation type="journal article" date="2023" name="IScience">
        <title>Live-bearing cockroach genome reveals convergent evolutionary mechanisms linked to viviparity in insects and beyond.</title>
        <authorList>
            <person name="Fouks B."/>
            <person name="Harrison M.C."/>
            <person name="Mikhailova A.A."/>
            <person name="Marchal E."/>
            <person name="English S."/>
            <person name="Carruthers M."/>
            <person name="Jennings E.C."/>
            <person name="Chiamaka E.L."/>
            <person name="Frigard R.A."/>
            <person name="Pippel M."/>
            <person name="Attardo G.M."/>
            <person name="Benoit J.B."/>
            <person name="Bornberg-Bauer E."/>
            <person name="Tobe S.S."/>
        </authorList>
    </citation>
    <scope>NUCLEOTIDE SEQUENCE</scope>
    <source>
        <strain evidence="8">Stay&amp;Tobe</strain>
    </source>
</reference>
<feature type="transmembrane region" description="Helical" evidence="6">
    <location>
        <begin position="196"/>
        <end position="222"/>
    </location>
</feature>
<comment type="subcellular location">
    <subcellularLocation>
        <location evidence="1">Membrane</location>
        <topology evidence="1">Multi-pass membrane protein</topology>
    </subcellularLocation>
</comment>
<sequence>MSSQQTTEYRFHETKKSSRRNSYNLGESSATKPSTFKCKLSQILASISCHLLVLDLCMSYSFTTIVIAALLDSTDDLKLDADQASWLGSIAFICQPLGSIMSGFIVEFFGRKWSMILVNMPFLLGWILYSVSNSVVMLYVTNVILGIGIGFMEAPIMTYIAETCQPELRGILASMIGVTVQVSFFVVYLLGNVTGWRTAAAISAALPIITALFVTQTPMWLLSRGRTKDAERALCWLRGWVTPDVVKEEFNQLVQYNSNTKTSTIIQLKTINPSPLSNLEREETNNINEDHNEYRNSIHKDDNDESHCSLEILKELLKPPTLRPLMLVIPYFFLYQLGGMASIRPYMVHVFREFGLDDVAEWITVGSAVIGIIGGICLVTTIDWLGKRFLSLVSFLGNGVACLLLAVYSIVAIHPGSKDVENSVTWVPLTLIVIFSFFSSVMFEVPWTMLSEIFPFRTRGIASGFSAAMCYVFLFIASKTYLDLELNLELYGTFLLFAVINFIGFVFVYYRMPRMEGKTLEEIEEYFSAFGLGIHTVYVARATLMVNPSHPSSKSGSNLKPSLKR</sequence>
<feature type="transmembrane region" description="Helical" evidence="6">
    <location>
        <begin position="83"/>
        <end position="106"/>
    </location>
</feature>
<feature type="transmembrane region" description="Helical" evidence="6">
    <location>
        <begin position="389"/>
        <end position="414"/>
    </location>
</feature>
<feature type="transmembrane region" description="Helical" evidence="6">
    <location>
        <begin position="113"/>
        <end position="131"/>
    </location>
</feature>
<feature type="transmembrane region" description="Helical" evidence="6">
    <location>
        <begin position="460"/>
        <end position="478"/>
    </location>
</feature>
<feature type="non-terminal residue" evidence="8">
    <location>
        <position position="565"/>
    </location>
</feature>
<dbReference type="GO" id="GO:0022857">
    <property type="term" value="F:transmembrane transporter activity"/>
    <property type="evidence" value="ECO:0007669"/>
    <property type="project" value="InterPro"/>
</dbReference>
<feature type="transmembrane region" description="Helical" evidence="6">
    <location>
        <begin position="363"/>
        <end position="382"/>
    </location>
</feature>
<evidence type="ECO:0000259" key="7">
    <source>
        <dbReference type="PROSITE" id="PS50850"/>
    </source>
</evidence>
<dbReference type="PROSITE" id="PS00217">
    <property type="entry name" value="SUGAR_TRANSPORT_2"/>
    <property type="match status" value="1"/>
</dbReference>
<dbReference type="AlphaFoldDB" id="A0AAD7ZFF9"/>
<dbReference type="PANTHER" id="PTHR48021">
    <property type="match status" value="1"/>
</dbReference>
<feature type="transmembrane region" description="Helical" evidence="6">
    <location>
        <begin position="490"/>
        <end position="510"/>
    </location>
</feature>
<dbReference type="GO" id="GO:0016020">
    <property type="term" value="C:membrane"/>
    <property type="evidence" value="ECO:0007669"/>
    <property type="project" value="UniProtKB-SubCell"/>
</dbReference>
<name>A0AAD7ZFF9_DIPPU</name>
<evidence type="ECO:0000256" key="4">
    <source>
        <dbReference type="ARBA" id="ARBA00023136"/>
    </source>
</evidence>
<dbReference type="Proteomes" id="UP001233999">
    <property type="component" value="Unassembled WGS sequence"/>
</dbReference>
<proteinExistence type="predicted"/>
<evidence type="ECO:0000256" key="5">
    <source>
        <dbReference type="SAM" id="MobiDB-lite"/>
    </source>
</evidence>
<keyword evidence="2 6" id="KW-0812">Transmembrane</keyword>
<evidence type="ECO:0000256" key="6">
    <source>
        <dbReference type="SAM" id="Phobius"/>
    </source>
</evidence>
<feature type="transmembrane region" description="Helical" evidence="6">
    <location>
        <begin position="426"/>
        <end position="448"/>
    </location>
</feature>
<feature type="region of interest" description="Disordered" evidence="5">
    <location>
        <begin position="1"/>
        <end position="32"/>
    </location>
</feature>
<dbReference type="PROSITE" id="PS50850">
    <property type="entry name" value="MFS"/>
    <property type="match status" value="1"/>
</dbReference>
<keyword evidence="4 6" id="KW-0472">Membrane</keyword>
<dbReference type="EMBL" id="JASPKZ010008385">
    <property type="protein sequence ID" value="KAJ9579588.1"/>
    <property type="molecule type" value="Genomic_DNA"/>
</dbReference>
<evidence type="ECO:0000313" key="8">
    <source>
        <dbReference type="EMBL" id="KAJ9579588.1"/>
    </source>
</evidence>
<dbReference type="Pfam" id="PF07690">
    <property type="entry name" value="MFS_1"/>
    <property type="match status" value="1"/>
</dbReference>
<reference evidence="8" key="2">
    <citation type="submission" date="2023-05" db="EMBL/GenBank/DDBJ databases">
        <authorList>
            <person name="Fouks B."/>
        </authorList>
    </citation>
    <scope>NUCLEOTIDE SEQUENCE</scope>
    <source>
        <strain evidence="8">Stay&amp;Tobe</strain>
        <tissue evidence="8">Testes</tissue>
    </source>
</reference>
<evidence type="ECO:0000256" key="3">
    <source>
        <dbReference type="ARBA" id="ARBA00022989"/>
    </source>
</evidence>
<feature type="domain" description="Major facilitator superfamily (MFS) profile" evidence="7">
    <location>
        <begin position="41"/>
        <end position="516"/>
    </location>
</feature>
<dbReference type="InterPro" id="IPR011701">
    <property type="entry name" value="MFS"/>
</dbReference>
<accession>A0AAD7ZFF9</accession>
<dbReference type="SUPFAM" id="SSF103473">
    <property type="entry name" value="MFS general substrate transporter"/>
    <property type="match status" value="1"/>
</dbReference>
<dbReference type="PANTHER" id="PTHR48021:SF39">
    <property type="entry name" value="MAJOR FACILITATOR SUPERFAMILY (MFS) PROFILE DOMAIN-CONTAINING PROTEIN"/>
    <property type="match status" value="1"/>
</dbReference>
<feature type="transmembrane region" description="Helical" evidence="6">
    <location>
        <begin position="137"/>
        <end position="159"/>
    </location>
</feature>